<proteinExistence type="inferred from homology"/>
<dbReference type="AlphaFoldDB" id="A0A819PWC5"/>
<keyword evidence="5" id="KW-1133">Transmembrane helix</keyword>
<reference evidence="7" key="1">
    <citation type="submission" date="2021-02" db="EMBL/GenBank/DDBJ databases">
        <authorList>
            <person name="Nowell W R."/>
        </authorList>
    </citation>
    <scope>NUCLEOTIDE SEQUENCE</scope>
</reference>
<name>A0A819PWC5_9BILA</name>
<keyword evidence="5" id="KW-0812">Transmembrane</keyword>
<evidence type="ECO:0000256" key="4">
    <source>
        <dbReference type="ARBA" id="ARBA00022801"/>
    </source>
</evidence>
<dbReference type="PANTHER" id="PTHR42776">
    <property type="entry name" value="SERINE PEPTIDASE S9 FAMILY MEMBER"/>
    <property type="match status" value="1"/>
</dbReference>
<evidence type="ECO:0000313" key="7">
    <source>
        <dbReference type="EMBL" id="CAF4021314.1"/>
    </source>
</evidence>
<evidence type="ECO:0000313" key="8">
    <source>
        <dbReference type="Proteomes" id="UP000663868"/>
    </source>
</evidence>
<dbReference type="EMBL" id="CAJOBB010003113">
    <property type="protein sequence ID" value="CAF4021314.1"/>
    <property type="molecule type" value="Genomic_DNA"/>
</dbReference>
<sequence>MFEKVNNSLLCKKPPCQHHRLVRQYIRPILFILLGALVVFIPSLTILLTKKSKCPTPPYPSPEAWNASDYESNTDYYRKLESVHNLTPLDNLRMDRLSSPRFCPGDSSKIIYLRRQYHMPDINGSSTTLHWVDMSNPILPKTIQLTRPIWGIHDQQFYWIDKTTILFLSNRGTSGLNQIFQLNLPSDILGINNFLEPIQITDYPLSIDNLLVNRQASRLAFSCQVYANLSIEETANHQAKEKTSGSLVYKFDKLFIRHWDEYMTGPRHHPFVVSIQRDSHETFRFQSSPQDVLFGIDSDSPTRPFGDAKSQWSFSASGNSFAFTRQYDETSEVAWSTNLDIFTVDVSKPNIPPVCITRDNHAADTDPKYSPTDEHILIYRAQSVPGYESDQFKLKLYDGAQIKTLLDDWDQSIQVTKWSDNGQSIFLELGEQAQHLIYQVLNVLTPNPTVIRRVADNGSWHDINVDPTDDQTLLLTFENLIEPLNIVLQKNQLLFPVTTHNDMLINRTQWSDSYEAFSFQGARNETVWGWHVPPITGTSQKAPLAFLIHGGPQNSWYNTWGRGWSFQSFAAQGYAVIAINFHGSDSYGQNFTDSITGEYGTLPYEDLQLGLTAALEQYPYINESRAIALGASYGGFMINWIAGHPEMSHRFRALVNHDGLFDMREMAYATEELWFTEHDSGGFTQYQNPEAYEKFNPINHVANWSRPMLVIQGGRDYRVPDTQSIGAFTALQRQNITSRMLFFPNENHWTLNPFNSLVWYQEIFIWMEQWTQ</sequence>
<dbReference type="SUPFAM" id="SSF82171">
    <property type="entry name" value="DPP6 N-terminal domain-like"/>
    <property type="match status" value="1"/>
</dbReference>
<evidence type="ECO:0000256" key="5">
    <source>
        <dbReference type="SAM" id="Phobius"/>
    </source>
</evidence>
<dbReference type="Pfam" id="PF00326">
    <property type="entry name" value="Peptidase_S9"/>
    <property type="match status" value="1"/>
</dbReference>
<dbReference type="GO" id="GO:0006508">
    <property type="term" value="P:proteolysis"/>
    <property type="evidence" value="ECO:0007669"/>
    <property type="project" value="UniProtKB-KW"/>
</dbReference>
<dbReference type="SUPFAM" id="SSF53474">
    <property type="entry name" value="alpha/beta-Hydrolases"/>
    <property type="match status" value="1"/>
</dbReference>
<dbReference type="FunFam" id="3.40.50.1820:FF:000028">
    <property type="entry name" value="S9 family peptidase"/>
    <property type="match status" value="1"/>
</dbReference>
<dbReference type="PANTHER" id="PTHR42776:SF13">
    <property type="entry name" value="DIPEPTIDYL-PEPTIDASE 5"/>
    <property type="match status" value="1"/>
</dbReference>
<evidence type="ECO:0000256" key="1">
    <source>
        <dbReference type="ARBA" id="ARBA00010040"/>
    </source>
</evidence>
<feature type="transmembrane region" description="Helical" evidence="5">
    <location>
        <begin position="29"/>
        <end position="48"/>
    </location>
</feature>
<evidence type="ECO:0000256" key="3">
    <source>
        <dbReference type="ARBA" id="ARBA00022729"/>
    </source>
</evidence>
<organism evidence="7 8">
    <name type="scientific">Adineta steineri</name>
    <dbReference type="NCBI Taxonomy" id="433720"/>
    <lineage>
        <taxon>Eukaryota</taxon>
        <taxon>Metazoa</taxon>
        <taxon>Spiralia</taxon>
        <taxon>Gnathifera</taxon>
        <taxon>Rotifera</taxon>
        <taxon>Eurotatoria</taxon>
        <taxon>Bdelloidea</taxon>
        <taxon>Adinetida</taxon>
        <taxon>Adinetidae</taxon>
        <taxon>Adineta</taxon>
    </lineage>
</organism>
<evidence type="ECO:0000259" key="6">
    <source>
        <dbReference type="Pfam" id="PF00326"/>
    </source>
</evidence>
<protein>
    <recommendedName>
        <fullName evidence="6">Peptidase S9 prolyl oligopeptidase catalytic domain-containing protein</fullName>
    </recommendedName>
</protein>
<feature type="domain" description="Peptidase S9 prolyl oligopeptidase catalytic" evidence="6">
    <location>
        <begin position="564"/>
        <end position="771"/>
    </location>
</feature>
<comment type="similarity">
    <text evidence="1">Belongs to the peptidase S9C family.</text>
</comment>
<keyword evidence="3" id="KW-0732">Signal</keyword>
<evidence type="ECO:0000256" key="2">
    <source>
        <dbReference type="ARBA" id="ARBA00022670"/>
    </source>
</evidence>
<dbReference type="Proteomes" id="UP000663868">
    <property type="component" value="Unassembled WGS sequence"/>
</dbReference>
<dbReference type="GO" id="GO:0004252">
    <property type="term" value="F:serine-type endopeptidase activity"/>
    <property type="evidence" value="ECO:0007669"/>
    <property type="project" value="TreeGrafter"/>
</dbReference>
<keyword evidence="2" id="KW-0645">Protease</keyword>
<accession>A0A819PWC5</accession>
<dbReference type="Gene3D" id="3.40.50.1820">
    <property type="entry name" value="alpha/beta hydrolase"/>
    <property type="match status" value="1"/>
</dbReference>
<keyword evidence="4" id="KW-0378">Hydrolase</keyword>
<dbReference type="InterPro" id="IPR029058">
    <property type="entry name" value="AB_hydrolase_fold"/>
</dbReference>
<keyword evidence="5" id="KW-0472">Membrane</keyword>
<dbReference type="InterPro" id="IPR001375">
    <property type="entry name" value="Peptidase_S9_cat"/>
</dbReference>
<comment type="caution">
    <text evidence="7">The sequence shown here is derived from an EMBL/GenBank/DDBJ whole genome shotgun (WGS) entry which is preliminary data.</text>
</comment>
<gene>
    <name evidence="7" type="ORF">KXQ929_LOCUS29696</name>
</gene>